<sequence length="227" mass="26105">MYTIARSMGNKKEELEIIVQQQSYDVVNITEMWWDDSHSWSTMLDGYKLFRRDRKGRRGGGVALYIRETFGTITIETSDEEVECLWVKIKGKANKADIPPGVCCHPPNQEEEVDNLFYTQLENVSGLSPLVLVSDFNLPDICWELNTVEKRQSRKFLECVEDNFLLQLVGEPTRGGTRLDLLFANREGLVGDVVVGDRLGHVDHEIIEFSIFGDIRRNINRTFILDF</sequence>
<evidence type="ECO:0000313" key="3">
    <source>
        <dbReference type="Proteomes" id="UP000796761"/>
    </source>
</evidence>
<dbReference type="PANTHER" id="PTHR33395:SF22">
    <property type="entry name" value="REVERSE TRANSCRIPTASE DOMAIN-CONTAINING PROTEIN"/>
    <property type="match status" value="1"/>
</dbReference>
<dbReference type="GO" id="GO:0031012">
    <property type="term" value="C:extracellular matrix"/>
    <property type="evidence" value="ECO:0007669"/>
    <property type="project" value="TreeGrafter"/>
</dbReference>
<protein>
    <recommendedName>
        <fullName evidence="1">Endonuclease/exonuclease/phosphatase domain-containing protein</fullName>
    </recommendedName>
</protein>
<feature type="domain" description="Endonuclease/exonuclease/phosphatase" evidence="1">
    <location>
        <begin position="10"/>
        <end position="198"/>
    </location>
</feature>
<dbReference type="GO" id="GO:0061343">
    <property type="term" value="P:cell adhesion involved in heart morphogenesis"/>
    <property type="evidence" value="ECO:0007669"/>
    <property type="project" value="TreeGrafter"/>
</dbReference>
<dbReference type="GO" id="GO:0007508">
    <property type="term" value="P:larval heart development"/>
    <property type="evidence" value="ECO:0007669"/>
    <property type="project" value="TreeGrafter"/>
</dbReference>
<dbReference type="InterPro" id="IPR005135">
    <property type="entry name" value="Endo/exonuclease/phosphatase"/>
</dbReference>
<keyword evidence="3" id="KW-1185">Reference proteome</keyword>
<dbReference type="InterPro" id="IPR036691">
    <property type="entry name" value="Endo/exonu/phosph_ase_sf"/>
</dbReference>
<dbReference type="Gene3D" id="3.60.10.10">
    <property type="entry name" value="Endonuclease/exonuclease/phosphatase"/>
    <property type="match status" value="1"/>
</dbReference>
<evidence type="ECO:0000259" key="1">
    <source>
        <dbReference type="Pfam" id="PF03372"/>
    </source>
</evidence>
<reference evidence="2" key="1">
    <citation type="submission" date="2019-04" db="EMBL/GenBank/DDBJ databases">
        <title>Genome assembly of Zosterops borbonicus 15179.</title>
        <authorList>
            <person name="Leroy T."/>
            <person name="Anselmetti Y."/>
            <person name="Tilak M.-K."/>
            <person name="Nabholz B."/>
        </authorList>
    </citation>
    <scope>NUCLEOTIDE SEQUENCE</scope>
    <source>
        <strain evidence="2">HGM_15179</strain>
        <tissue evidence="2">Muscle</tissue>
    </source>
</reference>
<gene>
    <name evidence="2" type="ORF">HGM15179_012846</name>
</gene>
<dbReference type="SUPFAM" id="SSF56219">
    <property type="entry name" value="DNase I-like"/>
    <property type="match status" value="1"/>
</dbReference>
<dbReference type="Proteomes" id="UP000796761">
    <property type="component" value="Unassembled WGS sequence"/>
</dbReference>
<dbReference type="Pfam" id="PF03372">
    <property type="entry name" value="Exo_endo_phos"/>
    <property type="match status" value="1"/>
</dbReference>
<organism evidence="2 3">
    <name type="scientific">Zosterops borbonicus</name>
    <dbReference type="NCBI Taxonomy" id="364589"/>
    <lineage>
        <taxon>Eukaryota</taxon>
        <taxon>Metazoa</taxon>
        <taxon>Chordata</taxon>
        <taxon>Craniata</taxon>
        <taxon>Vertebrata</taxon>
        <taxon>Euteleostomi</taxon>
        <taxon>Archelosauria</taxon>
        <taxon>Archosauria</taxon>
        <taxon>Dinosauria</taxon>
        <taxon>Saurischia</taxon>
        <taxon>Theropoda</taxon>
        <taxon>Coelurosauria</taxon>
        <taxon>Aves</taxon>
        <taxon>Neognathae</taxon>
        <taxon>Neoaves</taxon>
        <taxon>Telluraves</taxon>
        <taxon>Australaves</taxon>
        <taxon>Passeriformes</taxon>
        <taxon>Sylvioidea</taxon>
        <taxon>Zosteropidae</taxon>
        <taxon>Zosterops</taxon>
    </lineage>
</organism>
<dbReference type="AlphaFoldDB" id="A0A8K1G942"/>
<accession>A0A8K1G942</accession>
<dbReference type="EMBL" id="SWJQ01000450">
    <property type="protein sequence ID" value="TRZ14264.1"/>
    <property type="molecule type" value="Genomic_DNA"/>
</dbReference>
<dbReference type="GO" id="GO:0003824">
    <property type="term" value="F:catalytic activity"/>
    <property type="evidence" value="ECO:0007669"/>
    <property type="project" value="InterPro"/>
</dbReference>
<name>A0A8K1G942_9PASS</name>
<proteinExistence type="predicted"/>
<evidence type="ECO:0000313" key="2">
    <source>
        <dbReference type="EMBL" id="TRZ14264.1"/>
    </source>
</evidence>
<comment type="caution">
    <text evidence="2">The sequence shown here is derived from an EMBL/GenBank/DDBJ whole genome shotgun (WGS) entry which is preliminary data.</text>
</comment>
<dbReference type="OrthoDB" id="6372692at2759"/>
<dbReference type="PANTHER" id="PTHR33395">
    <property type="entry name" value="TRANSCRIPTASE, PUTATIVE-RELATED-RELATED"/>
    <property type="match status" value="1"/>
</dbReference>